<gene>
    <name evidence="3" type="ORF">J21TS3_38380</name>
</gene>
<evidence type="ECO:0000256" key="1">
    <source>
        <dbReference type="SAM" id="MobiDB-lite"/>
    </source>
</evidence>
<evidence type="ECO:0000313" key="3">
    <source>
        <dbReference type="EMBL" id="GIO69017.1"/>
    </source>
</evidence>
<sequence length="391" mass="43613">MNIIFALLLLLGGSAAHHPQSGSDQAANMLKSAIHSAVEASRQNEVAASANGSAAKTDPQTDAPKVKGVYVTAYSAGGSRMNQLLDLVDQTDLNAMVIDIKDDAGYITYKTDNPVLIKNGHPQPFIRDIRGLMDRLKKHNVYPIARVVVFKDTVLAKKRPDLSFAKSDGTVWKNGKGDSFVNPFSKEVWDYNVEIAKEAAKLGFKEIQFDYVRFPEGFEKRADSLKYAKNGKTRVETVADFVQYARNQLSPMGVRVSVDIFGYAASVPAAEGIGQDFNKISANVDVISPMVYPSHYTQGWFGAKDPDKEPYRTIKGSMVDTFKKLEPLKDRQPIVRPWIQDFTASWLGSGHYVKYGKTQVEEQIRALKDMHIDEYLLWNATNRYSQGVVYK</sequence>
<evidence type="ECO:0000313" key="4">
    <source>
        <dbReference type="Proteomes" id="UP000680638"/>
    </source>
</evidence>
<reference evidence="3 4" key="1">
    <citation type="submission" date="2021-03" db="EMBL/GenBank/DDBJ databases">
        <title>Antimicrobial resistance genes in bacteria isolated from Japanese honey, and their potential for conferring macrolide and lincosamide resistance in the American foulbrood pathogen Paenibacillus larvae.</title>
        <authorList>
            <person name="Okamoto M."/>
            <person name="Kumagai M."/>
            <person name="Kanamori H."/>
            <person name="Takamatsu D."/>
        </authorList>
    </citation>
    <scope>NUCLEOTIDE SEQUENCE [LARGE SCALE GENOMIC DNA]</scope>
    <source>
        <strain evidence="3 4">J21TS3</strain>
    </source>
</reference>
<dbReference type="RefSeq" id="WP_212951662.1">
    <property type="nucleotide sequence ID" value="NZ_BORW01000025.1"/>
</dbReference>
<keyword evidence="4" id="KW-1185">Reference proteome</keyword>
<proteinExistence type="predicted"/>
<dbReference type="Proteomes" id="UP000680638">
    <property type="component" value="Unassembled WGS sequence"/>
</dbReference>
<feature type="region of interest" description="Disordered" evidence="1">
    <location>
        <begin position="41"/>
        <end position="62"/>
    </location>
</feature>
<name>A0ABQ4M0G9_9BACL</name>
<feature type="compositionally biased region" description="Polar residues" evidence="1">
    <location>
        <begin position="41"/>
        <end position="60"/>
    </location>
</feature>
<evidence type="ECO:0000259" key="2">
    <source>
        <dbReference type="Pfam" id="PF13200"/>
    </source>
</evidence>
<protein>
    <recommendedName>
        <fullName evidence="2">DUF4015 domain-containing protein</fullName>
    </recommendedName>
</protein>
<dbReference type="SUPFAM" id="SSF51445">
    <property type="entry name" value="(Trans)glycosidases"/>
    <property type="match status" value="1"/>
</dbReference>
<dbReference type="EMBL" id="BORW01000025">
    <property type="protein sequence ID" value="GIO69017.1"/>
    <property type="molecule type" value="Genomic_DNA"/>
</dbReference>
<dbReference type="InterPro" id="IPR017853">
    <property type="entry name" value="GH"/>
</dbReference>
<dbReference type="Pfam" id="PF13200">
    <property type="entry name" value="DUF4015"/>
    <property type="match status" value="1"/>
</dbReference>
<accession>A0ABQ4M0G9</accession>
<dbReference type="InterPro" id="IPR025275">
    <property type="entry name" value="DUF4015"/>
</dbReference>
<organism evidence="3 4">
    <name type="scientific">Paenibacillus cookii</name>
    <dbReference type="NCBI Taxonomy" id="157839"/>
    <lineage>
        <taxon>Bacteria</taxon>
        <taxon>Bacillati</taxon>
        <taxon>Bacillota</taxon>
        <taxon>Bacilli</taxon>
        <taxon>Bacillales</taxon>
        <taxon>Paenibacillaceae</taxon>
        <taxon>Paenibacillus</taxon>
    </lineage>
</organism>
<dbReference type="Gene3D" id="3.20.20.80">
    <property type="entry name" value="Glycosidases"/>
    <property type="match status" value="1"/>
</dbReference>
<feature type="domain" description="DUF4015" evidence="2">
    <location>
        <begin position="68"/>
        <end position="384"/>
    </location>
</feature>
<comment type="caution">
    <text evidence="3">The sequence shown here is derived from an EMBL/GenBank/DDBJ whole genome shotgun (WGS) entry which is preliminary data.</text>
</comment>